<keyword evidence="1" id="KW-0175">Coiled coil</keyword>
<proteinExistence type="predicted"/>
<protein>
    <submittedName>
        <fullName evidence="2">Uncharacterized protein</fullName>
    </submittedName>
</protein>
<feature type="coiled-coil region" evidence="1">
    <location>
        <begin position="25"/>
        <end position="88"/>
    </location>
</feature>
<organism evidence="2 3">
    <name type="scientific">Ciona savignyi</name>
    <name type="common">Pacific transparent sea squirt</name>
    <dbReference type="NCBI Taxonomy" id="51511"/>
    <lineage>
        <taxon>Eukaryota</taxon>
        <taxon>Metazoa</taxon>
        <taxon>Chordata</taxon>
        <taxon>Tunicata</taxon>
        <taxon>Ascidiacea</taxon>
        <taxon>Phlebobranchia</taxon>
        <taxon>Cionidae</taxon>
        <taxon>Ciona</taxon>
    </lineage>
</organism>
<dbReference type="Proteomes" id="UP000007875">
    <property type="component" value="Unassembled WGS sequence"/>
</dbReference>
<keyword evidence="3" id="KW-1185">Reference proteome</keyword>
<reference evidence="2" key="2">
    <citation type="submission" date="2025-08" db="UniProtKB">
        <authorList>
            <consortium name="Ensembl"/>
        </authorList>
    </citation>
    <scope>IDENTIFICATION</scope>
</reference>
<accession>H2ZPR9</accession>
<dbReference type="HOGENOM" id="CLU_2020374_0_0_1"/>
<dbReference type="InParanoid" id="H2ZPR9"/>
<evidence type="ECO:0000313" key="3">
    <source>
        <dbReference type="Proteomes" id="UP000007875"/>
    </source>
</evidence>
<sequence>MQVRSPVKRKEDELQHRVVILEASAEAMRETEKHLRDEVKLLESQLQSSKEESANLNEVLRRNDCAKVNLFNEEIRSLQIKLEEMEQSHSAQLCGMKAEVTNLTTHLHGRDANIARLNEHCSE</sequence>
<name>H2ZPR9_CIOSA</name>
<reference evidence="3" key="1">
    <citation type="submission" date="2003-08" db="EMBL/GenBank/DDBJ databases">
        <authorList>
            <person name="Birren B."/>
            <person name="Nusbaum C."/>
            <person name="Abebe A."/>
            <person name="Abouelleil A."/>
            <person name="Adekoya E."/>
            <person name="Ait-zahra M."/>
            <person name="Allen N."/>
            <person name="Allen T."/>
            <person name="An P."/>
            <person name="Anderson M."/>
            <person name="Anderson S."/>
            <person name="Arachchi H."/>
            <person name="Armbruster J."/>
            <person name="Bachantsang P."/>
            <person name="Baldwin J."/>
            <person name="Barry A."/>
            <person name="Bayul T."/>
            <person name="Blitshsteyn B."/>
            <person name="Bloom T."/>
            <person name="Blye J."/>
            <person name="Boguslavskiy L."/>
            <person name="Borowsky M."/>
            <person name="Boukhgalter B."/>
            <person name="Brunache A."/>
            <person name="Butler J."/>
            <person name="Calixte N."/>
            <person name="Calvo S."/>
            <person name="Camarata J."/>
            <person name="Campo K."/>
            <person name="Chang J."/>
            <person name="Cheshatsang Y."/>
            <person name="Citroen M."/>
            <person name="Collymore A."/>
            <person name="Considine T."/>
            <person name="Cook A."/>
            <person name="Cooke P."/>
            <person name="Corum B."/>
            <person name="Cuomo C."/>
            <person name="David R."/>
            <person name="Dawoe T."/>
            <person name="Degray S."/>
            <person name="Dodge S."/>
            <person name="Dooley K."/>
            <person name="Dorje P."/>
            <person name="Dorjee K."/>
            <person name="Dorris L."/>
            <person name="Duffey N."/>
            <person name="Dupes A."/>
            <person name="Elkins T."/>
            <person name="Engels R."/>
            <person name="Erickson J."/>
            <person name="Farina A."/>
            <person name="Faro S."/>
            <person name="Ferreira P."/>
            <person name="Fischer H."/>
            <person name="Fitzgerald M."/>
            <person name="Foley K."/>
            <person name="Gage D."/>
            <person name="Galagan J."/>
            <person name="Gearin G."/>
            <person name="Gnerre S."/>
            <person name="Gnirke A."/>
            <person name="Goyette A."/>
            <person name="Graham J."/>
            <person name="Grandbois E."/>
            <person name="Gyaltsen K."/>
            <person name="Hafez N."/>
            <person name="Hagopian D."/>
            <person name="Hagos B."/>
            <person name="Hall J."/>
            <person name="Hatcher B."/>
            <person name="Heller A."/>
            <person name="Higgins H."/>
            <person name="Honan T."/>
            <person name="Horn A."/>
            <person name="Houde N."/>
            <person name="Hughes L."/>
            <person name="Hulme W."/>
            <person name="Husby E."/>
            <person name="Iliev I."/>
            <person name="Jaffe D."/>
            <person name="Jones C."/>
            <person name="Kamal M."/>
            <person name="Kamat A."/>
            <person name="Kamvysselis M."/>
            <person name="Karlsson E."/>
            <person name="Kells C."/>
            <person name="Kieu A."/>
            <person name="Kisner P."/>
            <person name="Kodira C."/>
            <person name="Kulbokas E."/>
            <person name="Labutti K."/>
            <person name="Lama D."/>
            <person name="Landers T."/>
            <person name="Leger J."/>
            <person name="Levine S."/>
            <person name="Lewis D."/>
            <person name="Lewis T."/>
            <person name="Lindblad-toh K."/>
            <person name="Liu X."/>
            <person name="Lokyitsang T."/>
            <person name="Lokyitsang Y."/>
            <person name="Lucien O."/>
            <person name="Lui A."/>
            <person name="Ma L.J."/>
            <person name="Mabbitt R."/>
            <person name="Macdonald J."/>
            <person name="Maclean C."/>
            <person name="Major J."/>
            <person name="Manning J."/>
            <person name="Marabella R."/>
            <person name="Maru K."/>
            <person name="Matthews C."/>
            <person name="Mauceli E."/>
            <person name="Mccarthy M."/>
            <person name="Mcdonough S."/>
            <person name="Mcghee T."/>
            <person name="Meldrim J."/>
            <person name="Meneus L."/>
            <person name="Mesirov J."/>
            <person name="Mihalev A."/>
            <person name="Mihova T."/>
            <person name="Mikkelsen T."/>
            <person name="Mlenga V."/>
            <person name="Moru K."/>
            <person name="Mozes J."/>
            <person name="Mulrain L."/>
            <person name="Munson G."/>
            <person name="Naylor J."/>
            <person name="Newes C."/>
            <person name="Nguyen C."/>
            <person name="Nguyen N."/>
            <person name="Nguyen T."/>
            <person name="Nicol R."/>
            <person name="Nielsen C."/>
            <person name="Nizzari M."/>
            <person name="Norbu C."/>
            <person name="Norbu N."/>
            <person name="O'donnell P."/>
            <person name="Okoawo O."/>
            <person name="O'leary S."/>
            <person name="Omotosho B."/>
            <person name="O'neill K."/>
            <person name="Osman S."/>
            <person name="Parker S."/>
            <person name="Perrin D."/>
            <person name="Phunkhang P."/>
            <person name="Piqani B."/>
            <person name="Purcell S."/>
            <person name="Rachupka T."/>
            <person name="Ramasamy U."/>
            <person name="Rameau R."/>
            <person name="Ray V."/>
            <person name="Raymond C."/>
            <person name="Retta R."/>
            <person name="Richardson S."/>
            <person name="Rise C."/>
            <person name="Rodriguez J."/>
            <person name="Rogers J."/>
            <person name="Rogov P."/>
            <person name="Rutman M."/>
            <person name="Schupbach R."/>
            <person name="Seaman C."/>
            <person name="Settipalli S."/>
            <person name="Sharpe T."/>
            <person name="Sheridan J."/>
            <person name="Sherpa N."/>
            <person name="Shi J."/>
            <person name="Smirnov S."/>
            <person name="Smith C."/>
            <person name="Sougnez C."/>
            <person name="Spencer B."/>
            <person name="Stalker J."/>
            <person name="Stange-thomann N."/>
            <person name="Stavropoulos S."/>
            <person name="Stetson K."/>
            <person name="Stone C."/>
            <person name="Stone S."/>
            <person name="Stubbs M."/>
            <person name="Talamas J."/>
            <person name="Tchuinga P."/>
            <person name="Tenzing P."/>
            <person name="Tesfaye S."/>
            <person name="Theodore J."/>
            <person name="Thoulutsang Y."/>
            <person name="Topham K."/>
            <person name="Towey S."/>
            <person name="Tsamla T."/>
            <person name="Tsomo N."/>
            <person name="Vallee D."/>
            <person name="Vassiliev H."/>
            <person name="Venkataraman V."/>
            <person name="Vinson J."/>
            <person name="Vo A."/>
            <person name="Wade C."/>
            <person name="Wang S."/>
            <person name="Wangchuk T."/>
            <person name="Wangdi T."/>
            <person name="Whittaker C."/>
            <person name="Wilkinson J."/>
            <person name="Wu Y."/>
            <person name="Wyman D."/>
            <person name="Yadav S."/>
            <person name="Yang S."/>
            <person name="Yang X."/>
            <person name="Yeager S."/>
            <person name="Yee E."/>
            <person name="Young G."/>
            <person name="Zainoun J."/>
            <person name="Zembeck L."/>
            <person name="Zimmer A."/>
            <person name="Zody M."/>
            <person name="Lander E."/>
        </authorList>
    </citation>
    <scope>NUCLEOTIDE SEQUENCE [LARGE SCALE GENOMIC DNA]</scope>
</reference>
<reference evidence="2" key="3">
    <citation type="submission" date="2025-09" db="UniProtKB">
        <authorList>
            <consortium name="Ensembl"/>
        </authorList>
    </citation>
    <scope>IDENTIFICATION</scope>
</reference>
<dbReference type="AlphaFoldDB" id="H2ZPR9"/>
<evidence type="ECO:0000256" key="1">
    <source>
        <dbReference type="SAM" id="Coils"/>
    </source>
</evidence>
<evidence type="ECO:0000313" key="2">
    <source>
        <dbReference type="Ensembl" id="ENSCSAVP00000019585.1"/>
    </source>
</evidence>
<dbReference type="Ensembl" id="ENSCSAVT00000019797.1">
    <property type="protein sequence ID" value="ENSCSAVP00000019585.1"/>
    <property type="gene ID" value="ENSCSAVG00000011479.1"/>
</dbReference>
<dbReference type="OMA" id="VLRRNDC"/>